<keyword evidence="1 2" id="KW-0597">Phosphoprotein</keyword>
<dbReference type="InterPro" id="IPR011006">
    <property type="entry name" value="CheY-like_superfamily"/>
</dbReference>
<dbReference type="GO" id="GO:0000160">
    <property type="term" value="P:phosphorelay signal transduction system"/>
    <property type="evidence" value="ECO:0007669"/>
    <property type="project" value="InterPro"/>
</dbReference>
<dbReference type="Pfam" id="PF00072">
    <property type="entry name" value="Response_reg"/>
    <property type="match status" value="1"/>
</dbReference>
<name>A0A5B9EID6_9BACT</name>
<gene>
    <name evidence="4" type="ORF">FTW19_17325</name>
</gene>
<sequence>MASSLGNRQRIYVVDDEHVIATTLAIILAQNGFDALAFGSAKEAITAAEALPPDLLLTDVVMPDMNGIELAIQFRQKYPDCKVLLFSGQAATNNLLEEAKGAGYDLELLSKPVHPQDLLARLSYDPASGRE</sequence>
<evidence type="ECO:0000256" key="1">
    <source>
        <dbReference type="ARBA" id="ARBA00022553"/>
    </source>
</evidence>
<dbReference type="Gene3D" id="3.40.50.2300">
    <property type="match status" value="1"/>
</dbReference>
<dbReference type="KEGG" id="talb:FTW19_17325"/>
<feature type="domain" description="Response regulatory" evidence="3">
    <location>
        <begin position="10"/>
        <end position="126"/>
    </location>
</feature>
<organism evidence="4 5">
    <name type="scientific">Terriglobus albidus</name>
    <dbReference type="NCBI Taxonomy" id="1592106"/>
    <lineage>
        <taxon>Bacteria</taxon>
        <taxon>Pseudomonadati</taxon>
        <taxon>Acidobacteriota</taxon>
        <taxon>Terriglobia</taxon>
        <taxon>Terriglobales</taxon>
        <taxon>Acidobacteriaceae</taxon>
        <taxon>Terriglobus</taxon>
    </lineage>
</organism>
<reference evidence="4 5" key="1">
    <citation type="submission" date="2019-08" db="EMBL/GenBank/DDBJ databases">
        <title>Complete genome sequence of Terriglobus albidus strain ORNL.</title>
        <authorList>
            <person name="Podar M."/>
        </authorList>
    </citation>
    <scope>NUCLEOTIDE SEQUENCE [LARGE SCALE GENOMIC DNA]</scope>
    <source>
        <strain evidence="4 5">ORNL</strain>
    </source>
</reference>
<dbReference type="PROSITE" id="PS50110">
    <property type="entry name" value="RESPONSE_REGULATORY"/>
    <property type="match status" value="1"/>
</dbReference>
<accession>A0A5B9EID6</accession>
<dbReference type="AlphaFoldDB" id="A0A5B9EID6"/>
<dbReference type="PANTHER" id="PTHR44591:SF3">
    <property type="entry name" value="RESPONSE REGULATORY DOMAIN-CONTAINING PROTEIN"/>
    <property type="match status" value="1"/>
</dbReference>
<dbReference type="CDD" id="cd00156">
    <property type="entry name" value="REC"/>
    <property type="match status" value="1"/>
</dbReference>
<dbReference type="OrthoDB" id="116565at2"/>
<evidence type="ECO:0000313" key="4">
    <source>
        <dbReference type="EMBL" id="QEE31414.1"/>
    </source>
</evidence>
<proteinExistence type="predicted"/>
<dbReference type="SMART" id="SM00448">
    <property type="entry name" value="REC"/>
    <property type="match status" value="1"/>
</dbReference>
<evidence type="ECO:0000313" key="5">
    <source>
        <dbReference type="Proteomes" id="UP000321820"/>
    </source>
</evidence>
<evidence type="ECO:0000259" key="3">
    <source>
        <dbReference type="PROSITE" id="PS50110"/>
    </source>
</evidence>
<dbReference type="InterPro" id="IPR050595">
    <property type="entry name" value="Bact_response_regulator"/>
</dbReference>
<feature type="modified residue" description="4-aspartylphosphate" evidence="2">
    <location>
        <position position="59"/>
    </location>
</feature>
<keyword evidence="5" id="KW-1185">Reference proteome</keyword>
<dbReference type="PANTHER" id="PTHR44591">
    <property type="entry name" value="STRESS RESPONSE REGULATOR PROTEIN 1"/>
    <property type="match status" value="1"/>
</dbReference>
<dbReference type="InterPro" id="IPR001789">
    <property type="entry name" value="Sig_transdc_resp-reg_receiver"/>
</dbReference>
<dbReference type="SUPFAM" id="SSF52172">
    <property type="entry name" value="CheY-like"/>
    <property type="match status" value="1"/>
</dbReference>
<dbReference type="EMBL" id="CP042806">
    <property type="protein sequence ID" value="QEE31414.1"/>
    <property type="molecule type" value="Genomic_DNA"/>
</dbReference>
<protein>
    <submittedName>
        <fullName evidence="4">Response regulator</fullName>
    </submittedName>
</protein>
<dbReference type="Proteomes" id="UP000321820">
    <property type="component" value="Chromosome"/>
</dbReference>
<evidence type="ECO:0000256" key="2">
    <source>
        <dbReference type="PROSITE-ProRule" id="PRU00169"/>
    </source>
</evidence>